<comment type="similarity">
    <text evidence="1 3">Belongs to the short-chain dehydrogenases/reductases (SDR) family.</text>
</comment>
<evidence type="ECO:0000256" key="1">
    <source>
        <dbReference type="ARBA" id="ARBA00006484"/>
    </source>
</evidence>
<dbReference type="Proteomes" id="UP000198960">
    <property type="component" value="Unassembled WGS sequence"/>
</dbReference>
<dbReference type="InterPro" id="IPR036291">
    <property type="entry name" value="NAD(P)-bd_dom_sf"/>
</dbReference>
<protein>
    <submittedName>
        <fullName evidence="4">NAD(P)-dependent dehydrogenase, short-chain alcohol dehydrogenase family</fullName>
    </submittedName>
</protein>
<name>A0A1H8Q491_9ACTN</name>
<dbReference type="EMBL" id="FOEE01000001">
    <property type="protein sequence ID" value="SEO49072.1"/>
    <property type="molecule type" value="Genomic_DNA"/>
</dbReference>
<dbReference type="GO" id="GO:0016491">
    <property type="term" value="F:oxidoreductase activity"/>
    <property type="evidence" value="ECO:0007669"/>
    <property type="project" value="UniProtKB-KW"/>
</dbReference>
<evidence type="ECO:0000256" key="2">
    <source>
        <dbReference type="ARBA" id="ARBA00023002"/>
    </source>
</evidence>
<proteinExistence type="inferred from homology"/>
<dbReference type="Gene3D" id="3.40.50.720">
    <property type="entry name" value="NAD(P)-binding Rossmann-like Domain"/>
    <property type="match status" value="1"/>
</dbReference>
<reference evidence="5" key="1">
    <citation type="submission" date="2016-10" db="EMBL/GenBank/DDBJ databases">
        <authorList>
            <person name="Varghese N."/>
            <person name="Submissions S."/>
        </authorList>
    </citation>
    <scope>NUCLEOTIDE SEQUENCE [LARGE SCALE GENOMIC DNA]</scope>
    <source>
        <strain evidence="5">DSM 45413</strain>
    </source>
</reference>
<evidence type="ECO:0000313" key="5">
    <source>
        <dbReference type="Proteomes" id="UP000198960"/>
    </source>
</evidence>
<gene>
    <name evidence="4" type="ORF">SAMN05660991_00564</name>
</gene>
<dbReference type="OrthoDB" id="4288312at2"/>
<dbReference type="PRINTS" id="PR00081">
    <property type="entry name" value="GDHRDH"/>
</dbReference>
<organism evidence="4 5">
    <name type="scientific">Trujillonella endophytica</name>
    <dbReference type="NCBI Taxonomy" id="673521"/>
    <lineage>
        <taxon>Bacteria</taxon>
        <taxon>Bacillati</taxon>
        <taxon>Actinomycetota</taxon>
        <taxon>Actinomycetes</taxon>
        <taxon>Geodermatophilales</taxon>
        <taxon>Geodermatophilaceae</taxon>
        <taxon>Trujillonella</taxon>
    </lineage>
</organism>
<dbReference type="STRING" id="673521.SAMN05660991_00564"/>
<dbReference type="PANTHER" id="PTHR43639">
    <property type="entry name" value="OXIDOREDUCTASE, SHORT-CHAIN DEHYDROGENASE/REDUCTASE FAMILY (AFU_ORTHOLOGUE AFUA_5G02870)"/>
    <property type="match status" value="1"/>
</dbReference>
<dbReference type="PRINTS" id="PR00080">
    <property type="entry name" value="SDRFAMILY"/>
</dbReference>
<evidence type="ECO:0000256" key="3">
    <source>
        <dbReference type="RuleBase" id="RU000363"/>
    </source>
</evidence>
<evidence type="ECO:0000313" key="4">
    <source>
        <dbReference type="EMBL" id="SEO49072.1"/>
    </source>
</evidence>
<dbReference type="InterPro" id="IPR002347">
    <property type="entry name" value="SDR_fam"/>
</dbReference>
<dbReference type="AlphaFoldDB" id="A0A1H8Q491"/>
<dbReference type="PANTHER" id="PTHR43639:SF1">
    <property type="entry name" value="SHORT-CHAIN DEHYDROGENASE_REDUCTASE FAMILY PROTEIN"/>
    <property type="match status" value="1"/>
</dbReference>
<keyword evidence="2" id="KW-0560">Oxidoreductase</keyword>
<dbReference type="CDD" id="cd05233">
    <property type="entry name" value="SDR_c"/>
    <property type="match status" value="1"/>
</dbReference>
<dbReference type="RefSeq" id="WP_091939789.1">
    <property type="nucleotide sequence ID" value="NZ_FOEE01000001.1"/>
</dbReference>
<dbReference type="SUPFAM" id="SSF51735">
    <property type="entry name" value="NAD(P)-binding Rossmann-fold domains"/>
    <property type="match status" value="1"/>
</dbReference>
<dbReference type="Pfam" id="PF00106">
    <property type="entry name" value="adh_short"/>
    <property type="match status" value="1"/>
</dbReference>
<keyword evidence="5" id="KW-1185">Reference proteome</keyword>
<accession>A0A1H8Q491</accession>
<sequence>MTTQQHTDRPLDGKVVLVSGASRRLGRTYAHALARAGARVVALARTLGDDPAQMGTLREVEASARAQGLDVTARRVDLTDEDSVRGVVEDVARELGGIDGIVNNAVASSERMECRGISQQVWDEAFAVNVRAPYLLVDSALPYLRAGDGGSVVNITSLAAGPTGKGGGAHAGLLLYGLTKSALNRLTSWYAAELADDGIAVNAISPGDVSVYLRTVNDITEERSNREVVAGEQLDEDFWGAPVAWLIGARPTDLTGEVLHTYTFGESWGPDRTRELSPALSDILGRDNLRAR</sequence>